<sequence length="62" mass="6413">MKASSASTTAMSTGHISFSTTPFISARYWNDGMISRGAVRVMPSSSAARRTTAPSMLSPGSG</sequence>
<evidence type="ECO:0000256" key="1">
    <source>
        <dbReference type="SAM" id="MobiDB-lite"/>
    </source>
</evidence>
<evidence type="ECO:0000313" key="2">
    <source>
        <dbReference type="EMBL" id="CAB4886346.1"/>
    </source>
</evidence>
<proteinExistence type="predicted"/>
<dbReference type="EMBL" id="CAFBLS010000308">
    <property type="protein sequence ID" value="CAB4886346.1"/>
    <property type="molecule type" value="Genomic_DNA"/>
</dbReference>
<feature type="compositionally biased region" description="Low complexity" evidence="1">
    <location>
        <begin position="43"/>
        <end position="56"/>
    </location>
</feature>
<organism evidence="2">
    <name type="scientific">freshwater metagenome</name>
    <dbReference type="NCBI Taxonomy" id="449393"/>
    <lineage>
        <taxon>unclassified sequences</taxon>
        <taxon>metagenomes</taxon>
        <taxon>ecological metagenomes</taxon>
    </lineage>
</organism>
<dbReference type="AlphaFoldDB" id="A0A6J7ET90"/>
<name>A0A6J7ET90_9ZZZZ</name>
<reference evidence="2" key="1">
    <citation type="submission" date="2020-05" db="EMBL/GenBank/DDBJ databases">
        <authorList>
            <person name="Chiriac C."/>
            <person name="Salcher M."/>
            <person name="Ghai R."/>
            <person name="Kavagutti S V."/>
        </authorList>
    </citation>
    <scope>NUCLEOTIDE SEQUENCE</scope>
</reference>
<gene>
    <name evidence="2" type="ORF">UFOPK3402_01893</name>
</gene>
<accession>A0A6J7ET90</accession>
<protein>
    <submittedName>
        <fullName evidence="2">Unannotated protein</fullName>
    </submittedName>
</protein>
<feature type="region of interest" description="Disordered" evidence="1">
    <location>
        <begin position="43"/>
        <end position="62"/>
    </location>
</feature>